<comment type="pathway">
    <text evidence="3 15">Cofactor biosynthesis; FMN biosynthesis; FMN from riboflavin (ATP route): step 1/1.</text>
</comment>
<dbReference type="OrthoDB" id="9803667at2"/>
<evidence type="ECO:0000256" key="2">
    <source>
        <dbReference type="ARBA" id="ARBA00004726"/>
    </source>
</evidence>
<evidence type="ECO:0000256" key="6">
    <source>
        <dbReference type="ARBA" id="ARBA00022679"/>
    </source>
</evidence>
<evidence type="ECO:0000256" key="7">
    <source>
        <dbReference type="ARBA" id="ARBA00022695"/>
    </source>
</evidence>
<evidence type="ECO:0000256" key="14">
    <source>
        <dbReference type="ARBA" id="ARBA00049494"/>
    </source>
</evidence>
<dbReference type="Gene3D" id="2.40.30.30">
    <property type="entry name" value="Riboflavin kinase-like"/>
    <property type="match status" value="1"/>
</dbReference>
<keyword evidence="5 15" id="KW-0288">FMN</keyword>
<accession>A0A2N5CNE5</accession>
<keyword evidence="10 15" id="KW-0274">FAD</keyword>
<evidence type="ECO:0000256" key="1">
    <source>
        <dbReference type="ARBA" id="ARBA00002121"/>
    </source>
</evidence>
<dbReference type="EMBL" id="PJRQ01000044">
    <property type="protein sequence ID" value="PLR07973.1"/>
    <property type="molecule type" value="Genomic_DNA"/>
</dbReference>
<name>A0A2N5CNE5_9CAUL</name>
<evidence type="ECO:0000259" key="16">
    <source>
        <dbReference type="SMART" id="SM00904"/>
    </source>
</evidence>
<evidence type="ECO:0000256" key="5">
    <source>
        <dbReference type="ARBA" id="ARBA00022643"/>
    </source>
</evidence>
<dbReference type="SUPFAM" id="SSF82114">
    <property type="entry name" value="Riboflavin kinase-like"/>
    <property type="match status" value="1"/>
</dbReference>
<evidence type="ECO:0000256" key="13">
    <source>
        <dbReference type="ARBA" id="ARBA00047880"/>
    </source>
</evidence>
<comment type="pathway">
    <text evidence="2 15">Cofactor biosynthesis; FAD biosynthesis; FAD from FMN: step 1/1.</text>
</comment>
<dbReference type="FunFam" id="3.40.50.620:FF:000021">
    <property type="entry name" value="Riboflavin biosynthesis protein"/>
    <property type="match status" value="1"/>
</dbReference>
<comment type="catalytic activity">
    <reaction evidence="13 15">
        <text>riboflavin + ATP = FMN + ADP + H(+)</text>
        <dbReference type="Rhea" id="RHEA:14357"/>
        <dbReference type="ChEBI" id="CHEBI:15378"/>
        <dbReference type="ChEBI" id="CHEBI:30616"/>
        <dbReference type="ChEBI" id="CHEBI:57986"/>
        <dbReference type="ChEBI" id="CHEBI:58210"/>
        <dbReference type="ChEBI" id="CHEBI:456216"/>
        <dbReference type="EC" id="2.7.1.26"/>
    </reaction>
</comment>
<dbReference type="CDD" id="cd02064">
    <property type="entry name" value="FAD_synthetase_N"/>
    <property type="match status" value="1"/>
</dbReference>
<keyword evidence="4 15" id="KW-0285">Flavoprotein</keyword>
<evidence type="ECO:0000256" key="8">
    <source>
        <dbReference type="ARBA" id="ARBA00022741"/>
    </source>
</evidence>
<organism evidence="18 19">
    <name type="scientific">Caulobacter flavus</name>
    <dbReference type="NCBI Taxonomy" id="1679497"/>
    <lineage>
        <taxon>Bacteria</taxon>
        <taxon>Pseudomonadati</taxon>
        <taxon>Pseudomonadota</taxon>
        <taxon>Alphaproteobacteria</taxon>
        <taxon>Caulobacterales</taxon>
        <taxon>Caulobacteraceae</taxon>
        <taxon>Caulobacter</taxon>
    </lineage>
</organism>
<dbReference type="GO" id="GO:0006747">
    <property type="term" value="P:FAD biosynthetic process"/>
    <property type="evidence" value="ECO:0007669"/>
    <property type="project" value="UniProtKB-UniRule"/>
</dbReference>
<evidence type="ECO:0000256" key="9">
    <source>
        <dbReference type="ARBA" id="ARBA00022777"/>
    </source>
</evidence>
<evidence type="ECO:0000256" key="15">
    <source>
        <dbReference type="PIRNR" id="PIRNR004491"/>
    </source>
</evidence>
<dbReference type="InterPro" id="IPR004821">
    <property type="entry name" value="Cyt_trans-like"/>
</dbReference>
<evidence type="ECO:0000313" key="20">
    <source>
        <dbReference type="Proteomes" id="UP000281192"/>
    </source>
</evidence>
<keyword evidence="20" id="KW-1185">Reference proteome</keyword>
<dbReference type="RefSeq" id="WP_101715139.1">
    <property type="nucleotide sequence ID" value="NZ_CP026100.1"/>
</dbReference>
<dbReference type="Proteomes" id="UP000234483">
    <property type="component" value="Unassembled WGS sequence"/>
</dbReference>
<comment type="function">
    <text evidence="1">Catalyzes the phosphorylation of riboflavin to FMN followed by the adenylation of FMN to FAD.</text>
</comment>
<dbReference type="InterPro" id="IPR015865">
    <property type="entry name" value="Riboflavin_kinase_bac/euk"/>
</dbReference>
<dbReference type="InterPro" id="IPR002606">
    <property type="entry name" value="Riboflavin_kinase_bac"/>
</dbReference>
<comment type="catalytic activity">
    <reaction evidence="14 15">
        <text>FMN + ATP + H(+) = FAD + diphosphate</text>
        <dbReference type="Rhea" id="RHEA:17237"/>
        <dbReference type="ChEBI" id="CHEBI:15378"/>
        <dbReference type="ChEBI" id="CHEBI:30616"/>
        <dbReference type="ChEBI" id="CHEBI:33019"/>
        <dbReference type="ChEBI" id="CHEBI:57692"/>
        <dbReference type="ChEBI" id="CHEBI:58210"/>
        <dbReference type="EC" id="2.7.7.2"/>
    </reaction>
</comment>
<sequence>MRLKIVHGWKDLSPEEKGAAVALGNFDGVHRGHQQVIAEAAKAARELKVPLGVVTFDPHPRRLFRPTEPAFRLMTIEQQARLLSDLGVDFLYLLPFDFEMATLDDRAFAERVLHQGLGIRHVAVGFDISFGKGRTGSPQAMKAYGEELGFSVSVAEPVANRDGEKFSSTGVREALRAGHPEEAARILGRPFAIEGVVRRGQQLGRQLGFPTANVEIVDYVVPKLGVYATRTRLPDGRVIPGVANLGNNPTTGEVETRLETWLFDFDEDLYGQVIETQLIAFLRPELKFDSIELMIDQIRCDETQARAIVAPGF</sequence>
<dbReference type="GO" id="GO:0008531">
    <property type="term" value="F:riboflavin kinase activity"/>
    <property type="evidence" value="ECO:0007669"/>
    <property type="project" value="UniProtKB-UniRule"/>
</dbReference>
<feature type="domain" description="Riboflavin kinase" evidence="16">
    <location>
        <begin position="186"/>
        <end position="310"/>
    </location>
</feature>
<evidence type="ECO:0000256" key="3">
    <source>
        <dbReference type="ARBA" id="ARBA00005201"/>
    </source>
</evidence>
<dbReference type="Pfam" id="PF01687">
    <property type="entry name" value="Flavokinase"/>
    <property type="match status" value="1"/>
</dbReference>
<dbReference type="InterPro" id="IPR014729">
    <property type="entry name" value="Rossmann-like_a/b/a_fold"/>
</dbReference>
<dbReference type="GO" id="GO:0009231">
    <property type="term" value="P:riboflavin biosynthetic process"/>
    <property type="evidence" value="ECO:0007669"/>
    <property type="project" value="InterPro"/>
</dbReference>
<gene>
    <name evidence="17" type="ORF">C1707_10695</name>
    <name evidence="18" type="ORF">CFHF_22170</name>
</gene>
<dbReference type="PIRSF" id="PIRSF004491">
    <property type="entry name" value="FAD_Synth"/>
    <property type="match status" value="1"/>
</dbReference>
<keyword evidence="9 15" id="KW-0418">Kinase</keyword>
<evidence type="ECO:0000313" key="19">
    <source>
        <dbReference type="Proteomes" id="UP000234483"/>
    </source>
</evidence>
<dbReference type="Proteomes" id="UP000281192">
    <property type="component" value="Chromosome"/>
</dbReference>
<dbReference type="PANTHER" id="PTHR22749:SF6">
    <property type="entry name" value="RIBOFLAVIN KINASE"/>
    <property type="match status" value="1"/>
</dbReference>
<dbReference type="EC" id="2.7.7.2" evidence="15"/>
<dbReference type="GO" id="GO:0003919">
    <property type="term" value="F:FMN adenylyltransferase activity"/>
    <property type="evidence" value="ECO:0007669"/>
    <property type="project" value="UniProtKB-UniRule"/>
</dbReference>
<keyword evidence="8 15" id="KW-0547">Nucleotide-binding</keyword>
<dbReference type="UniPathway" id="UPA00276">
    <property type="reaction ID" value="UER00406"/>
</dbReference>
<proteinExistence type="inferred from homology"/>
<dbReference type="InterPro" id="IPR015864">
    <property type="entry name" value="FAD_synthase"/>
</dbReference>
<evidence type="ECO:0000256" key="4">
    <source>
        <dbReference type="ARBA" id="ARBA00022630"/>
    </source>
</evidence>
<dbReference type="NCBIfam" id="NF004160">
    <property type="entry name" value="PRK05627.1-3"/>
    <property type="match status" value="1"/>
</dbReference>
<comment type="similarity">
    <text evidence="15">Belongs to the ribF family.</text>
</comment>
<dbReference type="NCBIfam" id="TIGR00083">
    <property type="entry name" value="ribF"/>
    <property type="match status" value="1"/>
</dbReference>
<dbReference type="SMART" id="SM00904">
    <property type="entry name" value="Flavokinase"/>
    <property type="match status" value="1"/>
</dbReference>
<evidence type="ECO:0000256" key="12">
    <source>
        <dbReference type="ARBA" id="ARBA00023268"/>
    </source>
</evidence>
<keyword evidence="12" id="KW-0511">Multifunctional enzyme</keyword>
<evidence type="ECO:0000256" key="11">
    <source>
        <dbReference type="ARBA" id="ARBA00022840"/>
    </source>
</evidence>
<dbReference type="SUPFAM" id="SSF52374">
    <property type="entry name" value="Nucleotidylyl transferase"/>
    <property type="match status" value="1"/>
</dbReference>
<keyword evidence="7 15" id="KW-0548">Nucleotidyltransferase</keyword>
<evidence type="ECO:0000313" key="17">
    <source>
        <dbReference type="EMBL" id="AYV49526.1"/>
    </source>
</evidence>
<dbReference type="UniPathway" id="UPA00277">
    <property type="reaction ID" value="UER00407"/>
</dbReference>
<dbReference type="EMBL" id="CP026100">
    <property type="protein sequence ID" value="AYV49526.1"/>
    <property type="molecule type" value="Genomic_DNA"/>
</dbReference>
<dbReference type="AlphaFoldDB" id="A0A2N5CNE5"/>
<reference evidence="17 20" key="2">
    <citation type="submission" date="2018-01" db="EMBL/GenBank/DDBJ databases">
        <title>Complete genome sequence of Caulobacter flavus RHGG3.</title>
        <authorList>
            <person name="Yang E."/>
        </authorList>
    </citation>
    <scope>NUCLEOTIDE SEQUENCE [LARGE SCALE GENOMIC DNA]</scope>
    <source>
        <strain evidence="17 20">RHGG3</strain>
    </source>
</reference>
<keyword evidence="6 15" id="KW-0808">Transferase</keyword>
<dbReference type="PANTHER" id="PTHR22749">
    <property type="entry name" value="RIBOFLAVIN KINASE/FMN ADENYLYLTRANSFERASE"/>
    <property type="match status" value="1"/>
</dbReference>
<dbReference type="NCBIfam" id="TIGR00125">
    <property type="entry name" value="cyt_tran_rel"/>
    <property type="match status" value="1"/>
</dbReference>
<dbReference type="Pfam" id="PF06574">
    <property type="entry name" value="FAD_syn"/>
    <property type="match status" value="1"/>
</dbReference>
<dbReference type="InterPro" id="IPR023468">
    <property type="entry name" value="Riboflavin_kinase"/>
</dbReference>
<dbReference type="GO" id="GO:0005524">
    <property type="term" value="F:ATP binding"/>
    <property type="evidence" value="ECO:0007669"/>
    <property type="project" value="UniProtKB-UniRule"/>
</dbReference>
<reference evidence="18 19" key="1">
    <citation type="submission" date="2017-12" db="EMBL/GenBank/DDBJ databases">
        <title>The genome sequence of Caulobacter flavus CGMCC1 15093.</title>
        <authorList>
            <person name="Gao J."/>
            <person name="Mao X."/>
            <person name="Sun J."/>
        </authorList>
    </citation>
    <scope>NUCLEOTIDE SEQUENCE [LARGE SCALE GENOMIC DNA]</scope>
    <source>
        <strain evidence="18 19">CGMCC1 15093</strain>
    </source>
</reference>
<protein>
    <recommendedName>
        <fullName evidence="15">Riboflavin biosynthesis protein</fullName>
    </recommendedName>
    <domain>
        <recommendedName>
            <fullName evidence="15">Riboflavin kinase</fullName>
            <ecNumber evidence="15">2.7.1.26</ecNumber>
        </recommendedName>
        <alternativeName>
            <fullName evidence="15">Flavokinase</fullName>
        </alternativeName>
    </domain>
    <domain>
        <recommendedName>
            <fullName evidence="15">FMN adenylyltransferase</fullName>
            <ecNumber evidence="15">2.7.7.2</ecNumber>
        </recommendedName>
        <alternativeName>
            <fullName evidence="15">FAD pyrophosphorylase</fullName>
        </alternativeName>
        <alternativeName>
            <fullName evidence="15">FAD synthase</fullName>
        </alternativeName>
    </domain>
</protein>
<evidence type="ECO:0000313" key="18">
    <source>
        <dbReference type="EMBL" id="PLR07973.1"/>
    </source>
</evidence>
<dbReference type="Gene3D" id="3.40.50.620">
    <property type="entry name" value="HUPs"/>
    <property type="match status" value="1"/>
</dbReference>
<dbReference type="GO" id="GO:0009398">
    <property type="term" value="P:FMN biosynthetic process"/>
    <property type="evidence" value="ECO:0007669"/>
    <property type="project" value="UniProtKB-UniRule"/>
</dbReference>
<dbReference type="KEGG" id="cfh:C1707_10695"/>
<dbReference type="InterPro" id="IPR023465">
    <property type="entry name" value="Riboflavin_kinase_dom_sf"/>
</dbReference>
<dbReference type="EC" id="2.7.1.26" evidence="15"/>
<keyword evidence="11 15" id="KW-0067">ATP-binding</keyword>
<evidence type="ECO:0000256" key="10">
    <source>
        <dbReference type="ARBA" id="ARBA00022827"/>
    </source>
</evidence>